<dbReference type="SUPFAM" id="SSF51735">
    <property type="entry name" value="NAD(P)-binding Rossmann-fold domains"/>
    <property type="match status" value="1"/>
</dbReference>
<dbReference type="Pfam" id="PF01370">
    <property type="entry name" value="Epimerase"/>
    <property type="match status" value="1"/>
</dbReference>
<dbReference type="InterPro" id="IPR036291">
    <property type="entry name" value="NAD(P)-bd_dom_sf"/>
</dbReference>
<dbReference type="GO" id="GO:0005737">
    <property type="term" value="C:cytoplasm"/>
    <property type="evidence" value="ECO:0007669"/>
    <property type="project" value="TreeGrafter"/>
</dbReference>
<dbReference type="PANTHER" id="PTHR48079:SF6">
    <property type="entry name" value="NAD(P)-BINDING DOMAIN-CONTAINING PROTEIN-RELATED"/>
    <property type="match status" value="1"/>
</dbReference>
<dbReference type="RefSeq" id="WP_155074212.1">
    <property type="nucleotide sequence ID" value="NZ_WIXO01000002.1"/>
</dbReference>
<organism evidence="2 3">
    <name type="scientific">Streptomyces taklimakanensis</name>
    <dbReference type="NCBI Taxonomy" id="2569853"/>
    <lineage>
        <taxon>Bacteria</taxon>
        <taxon>Bacillati</taxon>
        <taxon>Actinomycetota</taxon>
        <taxon>Actinomycetes</taxon>
        <taxon>Kitasatosporales</taxon>
        <taxon>Streptomycetaceae</taxon>
        <taxon>Streptomyces</taxon>
    </lineage>
</organism>
<evidence type="ECO:0000313" key="3">
    <source>
        <dbReference type="Proteomes" id="UP000473014"/>
    </source>
</evidence>
<dbReference type="Gene3D" id="3.40.50.720">
    <property type="entry name" value="NAD(P)-binding Rossmann-like Domain"/>
    <property type="match status" value="1"/>
</dbReference>
<dbReference type="OrthoDB" id="3174087at2"/>
<keyword evidence="3" id="KW-1185">Reference proteome</keyword>
<dbReference type="InterPro" id="IPR001509">
    <property type="entry name" value="Epimerase_deHydtase"/>
</dbReference>
<name>A0A6G2BKQ6_9ACTN</name>
<sequence length="325" mass="33448">MRAPRVAVTGATGFTGTAVLRSLALRREAAGDRLVVRAVGRRPPADAAAADEWFPADLAEPGTLGGACEDADVLVHLGVSLDPDPSRCDAVNDRGTAAVMAEAERAGVRRIVHLSTAAVYGPGPHRGIAVGEVEPAPVSAVSRSRLAGERHALAAGATVLRPGLVVGRGDRWVVPTLAELLAAVPAVWDGGRALLSLVDVQDLARLIVGFGLTRRPIPAAVRHAGHPVPVRCGDLLTVLAGHGVLPAVAGELPWSECVRALEASGSAVSVRQMSLVALDHWYDSADTWRVAECEPGPGPLARLGEAAAWYRSVTAAGADGTRGAG</sequence>
<gene>
    <name evidence="2" type="ORF">F0L17_25985</name>
</gene>
<dbReference type="EMBL" id="WIXO01000002">
    <property type="protein sequence ID" value="MTE22482.1"/>
    <property type="molecule type" value="Genomic_DNA"/>
</dbReference>
<evidence type="ECO:0000259" key="1">
    <source>
        <dbReference type="Pfam" id="PF01370"/>
    </source>
</evidence>
<reference evidence="2 3" key="1">
    <citation type="submission" date="2019-11" db="EMBL/GenBank/DDBJ databases">
        <authorList>
            <person name="Yuan L."/>
        </authorList>
    </citation>
    <scope>NUCLEOTIDE SEQUENCE [LARGE SCALE GENOMIC DNA]</scope>
    <source>
        <strain evidence="2 3">TRM43335</strain>
    </source>
</reference>
<accession>A0A6G2BKQ6</accession>
<dbReference type="AlphaFoldDB" id="A0A6G2BKQ6"/>
<dbReference type="PANTHER" id="PTHR48079">
    <property type="entry name" value="PROTEIN YEEZ"/>
    <property type="match status" value="1"/>
</dbReference>
<dbReference type="Proteomes" id="UP000473014">
    <property type="component" value="Unassembled WGS sequence"/>
</dbReference>
<proteinExistence type="predicted"/>
<comment type="caution">
    <text evidence="2">The sequence shown here is derived from an EMBL/GenBank/DDBJ whole genome shotgun (WGS) entry which is preliminary data.</text>
</comment>
<protein>
    <submittedName>
        <fullName evidence="2">NAD-dependent epimerase/dehydratase family protein</fullName>
    </submittedName>
</protein>
<dbReference type="InterPro" id="IPR051783">
    <property type="entry name" value="NAD(P)-dependent_oxidoreduct"/>
</dbReference>
<dbReference type="GO" id="GO:0004029">
    <property type="term" value="F:aldehyde dehydrogenase (NAD+) activity"/>
    <property type="evidence" value="ECO:0007669"/>
    <property type="project" value="TreeGrafter"/>
</dbReference>
<feature type="domain" description="NAD-dependent epimerase/dehydratase" evidence="1">
    <location>
        <begin position="6"/>
        <end position="208"/>
    </location>
</feature>
<evidence type="ECO:0000313" key="2">
    <source>
        <dbReference type="EMBL" id="MTE22482.1"/>
    </source>
</evidence>